<keyword evidence="6 9" id="KW-1133">Transmembrane helix</keyword>
<reference evidence="11 12" key="1">
    <citation type="submission" date="2016-10" db="EMBL/GenBank/DDBJ databases">
        <authorList>
            <person name="de Groot N.N."/>
        </authorList>
    </citation>
    <scope>NUCLEOTIDE SEQUENCE [LARGE SCALE GENOMIC DNA]</scope>
    <source>
        <strain evidence="11 12">Nm24</strain>
    </source>
</reference>
<evidence type="ECO:0000256" key="3">
    <source>
        <dbReference type="ARBA" id="ARBA00022448"/>
    </source>
</evidence>
<dbReference type="AlphaFoldDB" id="A0A1I7I8T6"/>
<dbReference type="GO" id="GO:0005886">
    <property type="term" value="C:plasma membrane"/>
    <property type="evidence" value="ECO:0007669"/>
    <property type="project" value="UniProtKB-SubCell"/>
</dbReference>
<accession>A0A1I7I8T6</accession>
<evidence type="ECO:0000256" key="6">
    <source>
        <dbReference type="ARBA" id="ARBA00022989"/>
    </source>
</evidence>
<feature type="transmembrane region" description="Helical" evidence="9">
    <location>
        <begin position="110"/>
        <end position="137"/>
    </location>
</feature>
<dbReference type="OrthoDB" id="9786910at2"/>
<keyword evidence="5 9" id="KW-0812">Transmembrane</keyword>
<comment type="similarity">
    <text evidence="2 9">Belongs to the ABC-2 integral membrane protein family.</text>
</comment>
<dbReference type="GO" id="GO:0015920">
    <property type="term" value="P:lipopolysaccharide transport"/>
    <property type="evidence" value="ECO:0007669"/>
    <property type="project" value="TreeGrafter"/>
</dbReference>
<evidence type="ECO:0000256" key="1">
    <source>
        <dbReference type="ARBA" id="ARBA00004651"/>
    </source>
</evidence>
<keyword evidence="7" id="KW-0625">Polysaccharide transport</keyword>
<proteinExistence type="inferred from homology"/>
<keyword evidence="4 9" id="KW-1003">Cell membrane</keyword>
<evidence type="ECO:0000256" key="8">
    <source>
        <dbReference type="ARBA" id="ARBA00023136"/>
    </source>
</evidence>
<gene>
    <name evidence="11" type="ORF">SAMN05216339_107118</name>
</gene>
<evidence type="ECO:0000256" key="4">
    <source>
        <dbReference type="ARBA" id="ARBA00022475"/>
    </source>
</evidence>
<evidence type="ECO:0000313" key="12">
    <source>
        <dbReference type="Proteomes" id="UP000183926"/>
    </source>
</evidence>
<dbReference type="InterPro" id="IPR013525">
    <property type="entry name" value="ABC2_TM"/>
</dbReference>
<evidence type="ECO:0000256" key="7">
    <source>
        <dbReference type="ARBA" id="ARBA00023047"/>
    </source>
</evidence>
<feature type="transmembrane region" description="Helical" evidence="9">
    <location>
        <begin position="32"/>
        <end position="56"/>
    </location>
</feature>
<feature type="transmembrane region" description="Helical" evidence="9">
    <location>
        <begin position="143"/>
        <end position="173"/>
    </location>
</feature>
<evidence type="ECO:0000256" key="2">
    <source>
        <dbReference type="ARBA" id="ARBA00007783"/>
    </source>
</evidence>
<feature type="transmembrane region" description="Helical" evidence="9">
    <location>
        <begin position="235"/>
        <end position="254"/>
    </location>
</feature>
<keyword evidence="3 9" id="KW-0813">Transport</keyword>
<dbReference type="GO" id="GO:0140359">
    <property type="term" value="F:ABC-type transporter activity"/>
    <property type="evidence" value="ECO:0007669"/>
    <property type="project" value="InterPro"/>
</dbReference>
<name>A0A1I7I8T6_9PROT</name>
<sequence>MVMRIFRPLWAYRGFILGSVKREFQSKYSNSLLGAAWTIIQPLAMIIVYTVIFSQVMKAKLPGIDSTFAYSIYLCAGVITWGLFAEITGRAQNIFLEHANLLKKLSFPRLCLPIIVVLNAGLNFSITFGLFTIFLLVTGNFPGWAFLAIFPLLLVQIAFSIGLGITLGVLNVFFRDVGQLFNVVLQFWFWLTPIVYPVTILPETARPLMDWNPMASLVSGYQTILVNGQWPHWESLWLITMLAVVFNVIGLHLFRTRAGEMVDEL</sequence>
<dbReference type="Proteomes" id="UP000183926">
    <property type="component" value="Unassembled WGS sequence"/>
</dbReference>
<dbReference type="EMBL" id="FPBL01000007">
    <property type="protein sequence ID" value="SFU69260.1"/>
    <property type="molecule type" value="Genomic_DNA"/>
</dbReference>
<feature type="transmembrane region" description="Helical" evidence="9">
    <location>
        <begin position="68"/>
        <end position="89"/>
    </location>
</feature>
<evidence type="ECO:0000256" key="5">
    <source>
        <dbReference type="ARBA" id="ARBA00022692"/>
    </source>
</evidence>
<dbReference type="InterPro" id="IPR047817">
    <property type="entry name" value="ABC2_TM_bact-type"/>
</dbReference>
<protein>
    <recommendedName>
        <fullName evidence="9">Transport permease protein</fullName>
    </recommendedName>
</protein>
<feature type="transmembrane region" description="Helical" evidence="9">
    <location>
        <begin position="180"/>
        <end position="201"/>
    </location>
</feature>
<dbReference type="RefSeq" id="WP_074928845.1">
    <property type="nucleotide sequence ID" value="NZ_FPBL01000007.1"/>
</dbReference>
<evidence type="ECO:0000259" key="10">
    <source>
        <dbReference type="PROSITE" id="PS51012"/>
    </source>
</evidence>
<dbReference type="PROSITE" id="PS51012">
    <property type="entry name" value="ABC_TM2"/>
    <property type="match status" value="1"/>
</dbReference>
<keyword evidence="8 9" id="KW-0472">Membrane</keyword>
<feature type="domain" description="ABC transmembrane type-2" evidence="10">
    <location>
        <begin position="33"/>
        <end position="257"/>
    </location>
</feature>
<dbReference type="PANTHER" id="PTHR30413:SF10">
    <property type="entry name" value="CAPSULE POLYSACCHARIDE EXPORT INNER-MEMBRANE PROTEIN CTRC"/>
    <property type="match status" value="1"/>
</dbReference>
<evidence type="ECO:0000313" key="11">
    <source>
        <dbReference type="EMBL" id="SFU69260.1"/>
    </source>
</evidence>
<evidence type="ECO:0000256" key="9">
    <source>
        <dbReference type="RuleBase" id="RU361157"/>
    </source>
</evidence>
<dbReference type="Pfam" id="PF01061">
    <property type="entry name" value="ABC2_membrane"/>
    <property type="match status" value="1"/>
</dbReference>
<organism evidence="11 12">
    <name type="scientific">Nitrosomonas eutropha</name>
    <dbReference type="NCBI Taxonomy" id="916"/>
    <lineage>
        <taxon>Bacteria</taxon>
        <taxon>Pseudomonadati</taxon>
        <taxon>Pseudomonadota</taxon>
        <taxon>Betaproteobacteria</taxon>
        <taxon>Nitrosomonadales</taxon>
        <taxon>Nitrosomonadaceae</taxon>
        <taxon>Nitrosomonas</taxon>
    </lineage>
</organism>
<dbReference type="PANTHER" id="PTHR30413">
    <property type="entry name" value="INNER MEMBRANE TRANSPORT PERMEASE"/>
    <property type="match status" value="1"/>
</dbReference>
<dbReference type="GO" id="GO:0015774">
    <property type="term" value="P:polysaccharide transport"/>
    <property type="evidence" value="ECO:0007669"/>
    <property type="project" value="UniProtKB-KW"/>
</dbReference>
<comment type="subcellular location">
    <subcellularLocation>
        <location evidence="9">Cell inner membrane</location>
        <topology evidence="9">Multi-pass membrane protein</topology>
    </subcellularLocation>
    <subcellularLocation>
        <location evidence="1">Cell membrane</location>
        <topology evidence="1">Multi-pass membrane protein</topology>
    </subcellularLocation>
</comment>
<keyword evidence="7" id="KW-0762">Sugar transport</keyword>